<proteinExistence type="predicted"/>
<dbReference type="AlphaFoldDB" id="A0A8J6C152"/>
<reference evidence="3" key="1">
    <citation type="journal article" date="2021" name="bioRxiv">
        <title>Whole Genome Assembly and Annotation of Northern Wild Rice, Zizania palustris L., Supports a Whole Genome Duplication in the Zizania Genus.</title>
        <authorList>
            <person name="Haas M."/>
            <person name="Kono T."/>
            <person name="Macchietto M."/>
            <person name="Millas R."/>
            <person name="McGilp L."/>
            <person name="Shao M."/>
            <person name="Duquette J."/>
            <person name="Hirsch C.N."/>
            <person name="Kimball J."/>
        </authorList>
    </citation>
    <scope>NUCLEOTIDE SEQUENCE</scope>
    <source>
        <tissue evidence="3">Fresh leaf tissue</tissue>
    </source>
</reference>
<keyword evidence="1" id="KW-0547">Nucleotide-binding</keyword>
<evidence type="ECO:0000313" key="4">
    <source>
        <dbReference type="Proteomes" id="UP000729402"/>
    </source>
</evidence>
<dbReference type="OrthoDB" id="690610at2759"/>
<dbReference type="Proteomes" id="UP000729402">
    <property type="component" value="Unassembled WGS sequence"/>
</dbReference>
<evidence type="ECO:0000313" key="3">
    <source>
        <dbReference type="EMBL" id="KAG8099581.1"/>
    </source>
</evidence>
<keyword evidence="2" id="KW-0067">ATP-binding</keyword>
<name>A0A8J6C152_ZIZPA</name>
<evidence type="ECO:0000256" key="1">
    <source>
        <dbReference type="ARBA" id="ARBA00022741"/>
    </source>
</evidence>
<comment type="caution">
    <text evidence="3">The sequence shown here is derived from an EMBL/GenBank/DDBJ whole genome shotgun (WGS) entry which is preliminary data.</text>
</comment>
<protein>
    <submittedName>
        <fullName evidence="3">Uncharacterized protein</fullName>
    </submittedName>
</protein>
<accession>A0A8J6C152</accession>
<dbReference type="EMBL" id="JAAALK010000079">
    <property type="protein sequence ID" value="KAG8099581.1"/>
    <property type="molecule type" value="Genomic_DNA"/>
</dbReference>
<evidence type="ECO:0000256" key="2">
    <source>
        <dbReference type="ARBA" id="ARBA00022840"/>
    </source>
</evidence>
<sequence length="157" mass="16829">MDDESPPEIGHTGKATPSTDVFAFGAFLLEVACGRRPVEHGGSLVALVDWVVEQWSEGLLVHAADTRMPAGFDPDEVSLVLKLGLLCSHPFPNARPTMRQVTQYLDGDVALPDLSPATYLSFASLERMYSRDLKQHNGTSCVSSVGTAVISDLSGGR</sequence>
<dbReference type="GO" id="GO:0005524">
    <property type="term" value="F:ATP binding"/>
    <property type="evidence" value="ECO:0007669"/>
    <property type="project" value="UniProtKB-KW"/>
</dbReference>
<reference evidence="3" key="2">
    <citation type="submission" date="2021-02" db="EMBL/GenBank/DDBJ databases">
        <authorList>
            <person name="Kimball J.A."/>
            <person name="Haas M.W."/>
            <person name="Macchietto M."/>
            <person name="Kono T."/>
            <person name="Duquette J."/>
            <person name="Shao M."/>
        </authorList>
    </citation>
    <scope>NUCLEOTIDE SEQUENCE</scope>
    <source>
        <tissue evidence="3">Fresh leaf tissue</tissue>
    </source>
</reference>
<keyword evidence="4" id="KW-1185">Reference proteome</keyword>
<organism evidence="3 4">
    <name type="scientific">Zizania palustris</name>
    <name type="common">Northern wild rice</name>
    <dbReference type="NCBI Taxonomy" id="103762"/>
    <lineage>
        <taxon>Eukaryota</taxon>
        <taxon>Viridiplantae</taxon>
        <taxon>Streptophyta</taxon>
        <taxon>Embryophyta</taxon>
        <taxon>Tracheophyta</taxon>
        <taxon>Spermatophyta</taxon>
        <taxon>Magnoliopsida</taxon>
        <taxon>Liliopsida</taxon>
        <taxon>Poales</taxon>
        <taxon>Poaceae</taxon>
        <taxon>BOP clade</taxon>
        <taxon>Oryzoideae</taxon>
        <taxon>Oryzeae</taxon>
        <taxon>Zizaniinae</taxon>
        <taxon>Zizania</taxon>
    </lineage>
</organism>
<dbReference type="PANTHER" id="PTHR27007">
    <property type="match status" value="1"/>
</dbReference>
<dbReference type="InterPro" id="IPR050528">
    <property type="entry name" value="L-type_Lectin-RKs"/>
</dbReference>
<gene>
    <name evidence="3" type="ORF">GUJ93_ZPchr0013g35762</name>
</gene>